<sequence length="90" mass="10258">MKWCLILFLICLTTGCASFNSEFDCPAAKGMGCKRLSAINEEYNEKKGLPNDNLSQNTIYAKSDHIDVYLDGYHDENNVYHHPRKVTIKT</sequence>
<dbReference type="EMBL" id="LKAJ02000003">
    <property type="protein sequence ID" value="MCS5712868.1"/>
    <property type="molecule type" value="Genomic_DNA"/>
</dbReference>
<name>A0A0Q9YIE4_9GAMM</name>
<organism evidence="2">
    <name type="scientific">Candidatus Berkiella aquae</name>
    <dbReference type="NCBI Taxonomy" id="295108"/>
    <lineage>
        <taxon>Bacteria</taxon>
        <taxon>Pseudomonadati</taxon>
        <taxon>Pseudomonadota</taxon>
        <taxon>Gammaproteobacteria</taxon>
        <taxon>Candidatus Berkiellales</taxon>
        <taxon>Candidatus Berkiellaceae</taxon>
        <taxon>Candidatus Berkiella</taxon>
    </lineage>
</organism>
<evidence type="ECO:0008006" key="5">
    <source>
        <dbReference type="Google" id="ProtNLM"/>
    </source>
</evidence>
<feature type="chain" id="PRO_5043129652" description="Type IV conjugative transfer system protein TraV" evidence="1">
    <location>
        <begin position="20"/>
        <end position="90"/>
    </location>
</feature>
<gene>
    <name evidence="3" type="ORF">HT99x_015620</name>
    <name evidence="2" type="ORF">HT99x_03211</name>
</gene>
<evidence type="ECO:0000313" key="2">
    <source>
        <dbReference type="EMBL" id="KRG17290.1"/>
    </source>
</evidence>
<dbReference type="STRING" id="295108.HT99x_03211"/>
<evidence type="ECO:0000313" key="3">
    <source>
        <dbReference type="EMBL" id="MCS5712868.1"/>
    </source>
</evidence>
<evidence type="ECO:0000256" key="1">
    <source>
        <dbReference type="SAM" id="SignalP"/>
    </source>
</evidence>
<proteinExistence type="predicted"/>
<keyword evidence="1" id="KW-0732">Signal</keyword>
<dbReference type="RefSeq" id="WP_075067791.1">
    <property type="nucleotide sequence ID" value="NZ_LKAJ02000003.1"/>
</dbReference>
<keyword evidence="4" id="KW-1185">Reference proteome</keyword>
<feature type="signal peptide" evidence="1">
    <location>
        <begin position="1"/>
        <end position="19"/>
    </location>
</feature>
<reference evidence="3" key="2">
    <citation type="journal article" date="2016" name="Genome Announc.">
        <title>Draft Genome Sequences of Two Novel Amoeba-Resistant Intranuclear Bacteria, 'Candidatus Berkiella cookevillensis' and 'Candidatus Berkiella aquae'.</title>
        <authorList>
            <person name="Mehari Y.T."/>
            <person name="Arivett B.A."/>
            <person name="Farone A.L."/>
            <person name="Gunderson J.H."/>
            <person name="Farone M.B."/>
        </authorList>
    </citation>
    <scope>NUCLEOTIDE SEQUENCE</scope>
    <source>
        <strain evidence="3">HT99</strain>
    </source>
</reference>
<comment type="caution">
    <text evidence="2">The sequence shown here is derived from an EMBL/GenBank/DDBJ whole genome shotgun (WGS) entry which is preliminary data.</text>
</comment>
<reference evidence="3" key="3">
    <citation type="submission" date="2021-06" db="EMBL/GenBank/DDBJ databases">
        <title>Genomic Description and Analysis of Intracellular Bacteria, Candidatus Berkiella cookevillensis and Candidatus Berkiella aquae.</title>
        <authorList>
            <person name="Kidane D.T."/>
            <person name="Mehari Y.T."/>
            <person name="Rice F.C."/>
            <person name="Arivett B.A."/>
            <person name="Farone A.L."/>
            <person name="Berk S.G."/>
            <person name="Farone M.B."/>
        </authorList>
    </citation>
    <scope>NUCLEOTIDE SEQUENCE</scope>
    <source>
        <strain evidence="3">HT99</strain>
    </source>
</reference>
<reference evidence="2" key="1">
    <citation type="submission" date="2015-09" db="EMBL/GenBank/DDBJ databases">
        <title>Draft Genome Sequences of Two Novel Amoeba-resistant Intranuclear Bacteria, Candidatus Berkiella cookevillensis and Candidatus Berkiella aquae.</title>
        <authorList>
            <person name="Mehari Y.T."/>
            <person name="Arivett B.A."/>
            <person name="Farone A.L."/>
            <person name="Gunderson J.H."/>
            <person name="Farone M.B."/>
        </authorList>
    </citation>
    <scope>NUCLEOTIDE SEQUENCE [LARGE SCALE GENOMIC DNA]</scope>
    <source>
        <strain evidence="2">HT99</strain>
    </source>
</reference>
<protein>
    <recommendedName>
        <fullName evidence="5">Type IV conjugative transfer system protein TraV</fullName>
    </recommendedName>
</protein>
<dbReference type="PROSITE" id="PS51257">
    <property type="entry name" value="PROKAR_LIPOPROTEIN"/>
    <property type="match status" value="1"/>
</dbReference>
<dbReference type="AlphaFoldDB" id="A0A0Q9YIE4"/>
<dbReference type="EMBL" id="LKAJ01000033">
    <property type="protein sequence ID" value="KRG17290.1"/>
    <property type="molecule type" value="Genomic_DNA"/>
</dbReference>
<evidence type="ECO:0000313" key="4">
    <source>
        <dbReference type="Proteomes" id="UP000051497"/>
    </source>
</evidence>
<accession>A0A0Q9YIE4</accession>
<dbReference type="Proteomes" id="UP000051497">
    <property type="component" value="Unassembled WGS sequence"/>
</dbReference>
<dbReference type="OrthoDB" id="5641150at2"/>